<evidence type="ECO:0000313" key="2">
    <source>
        <dbReference type="Proteomes" id="UP000576792"/>
    </source>
</evidence>
<comment type="caution">
    <text evidence="1">The sequence shown here is derived from an EMBL/GenBank/DDBJ whole genome shotgun (WGS) entry which is preliminary data.</text>
</comment>
<keyword evidence="2" id="KW-1185">Reference proteome</keyword>
<proteinExistence type="predicted"/>
<dbReference type="EMBL" id="JAATJN010000001">
    <property type="protein sequence ID" value="NJC55044.1"/>
    <property type="molecule type" value="Genomic_DNA"/>
</dbReference>
<dbReference type="AlphaFoldDB" id="A0A846RMG5"/>
<gene>
    <name evidence="1" type="ORF">BKA07_000079</name>
</gene>
<dbReference type="Proteomes" id="UP000576792">
    <property type="component" value="Unassembled WGS sequence"/>
</dbReference>
<evidence type="ECO:0000313" key="1">
    <source>
        <dbReference type="EMBL" id="NJC55044.1"/>
    </source>
</evidence>
<dbReference type="RefSeq" id="WP_245161779.1">
    <property type="nucleotide sequence ID" value="NZ_BAAAPQ010000026.1"/>
</dbReference>
<protein>
    <submittedName>
        <fullName evidence="1">Uncharacterized protein</fullName>
    </submittedName>
</protein>
<reference evidence="1 2" key="1">
    <citation type="submission" date="2020-03" db="EMBL/GenBank/DDBJ databases">
        <title>Sequencing the genomes of 1000 actinobacteria strains.</title>
        <authorList>
            <person name="Klenk H.-P."/>
        </authorList>
    </citation>
    <scope>NUCLEOTIDE SEQUENCE [LARGE SCALE GENOMIC DNA]</scope>
    <source>
        <strain evidence="1 2">DSM 18964</strain>
    </source>
</reference>
<sequence length="93" mass="9938">MTARLDGDGLVGSPGELHEADDVVDVSGFDDGENVLVDGAIPRTVGLVEIPAAAYLADEVVHAIYLFRFTQDRVSSVEVIADEEILARLNITL</sequence>
<accession>A0A846RMG5</accession>
<organism evidence="1 2">
    <name type="scientific">Brevibacterium marinum</name>
    <dbReference type="NCBI Taxonomy" id="418643"/>
    <lineage>
        <taxon>Bacteria</taxon>
        <taxon>Bacillati</taxon>
        <taxon>Actinomycetota</taxon>
        <taxon>Actinomycetes</taxon>
        <taxon>Micrococcales</taxon>
        <taxon>Brevibacteriaceae</taxon>
        <taxon>Brevibacterium</taxon>
    </lineage>
</organism>
<name>A0A846RMG5_9MICO</name>